<name>A0ABV9K7Q3_9PORP</name>
<comment type="caution">
    <text evidence="1">The sequence shown here is derived from an EMBL/GenBank/DDBJ whole genome shotgun (WGS) entry which is preliminary data.</text>
</comment>
<gene>
    <name evidence="1" type="ORF">ACFO3G_03610</name>
</gene>
<evidence type="ECO:0008006" key="3">
    <source>
        <dbReference type="Google" id="ProtNLM"/>
    </source>
</evidence>
<evidence type="ECO:0000313" key="2">
    <source>
        <dbReference type="Proteomes" id="UP001596020"/>
    </source>
</evidence>
<accession>A0ABV9K7Q3</accession>
<reference evidence="2" key="1">
    <citation type="journal article" date="2019" name="Int. J. Syst. Evol. Microbiol.">
        <title>The Global Catalogue of Microorganisms (GCM) 10K type strain sequencing project: providing services to taxonomists for standard genome sequencing and annotation.</title>
        <authorList>
            <consortium name="The Broad Institute Genomics Platform"/>
            <consortium name="The Broad Institute Genome Sequencing Center for Infectious Disease"/>
            <person name="Wu L."/>
            <person name="Ma J."/>
        </authorList>
    </citation>
    <scope>NUCLEOTIDE SEQUENCE [LARGE SCALE GENOMIC DNA]</scope>
    <source>
        <strain evidence="2">CGMCC 4.7357</strain>
    </source>
</reference>
<sequence>MKLKKILLFFSVVYAPILGYAQSDKLLLSSKVDSVLLSEFKEPDLRATGSVDQPYQYPVALSWLGTIDAKKVGIPYCNYLSFNSSNKGVRYWAAINKPIRYQLNIDPSFVNSWESLGGKPKTSSDDNYLEVEYQEEALYSFPRLNYDSDKSYQALGSLLVGGKAEIAPVDMSERGKTYELGALQLSGKDGTFAGYLGGTNSSGIYGYGNLYMISQEESYMTGVNVYLFKKPEKYEKEAKLILRVWMPGEVNGDFKLNNIPIEYAECYFSNIRSFNPNEVPLKDGAIAHFSFDRPISMYGKPMIFISIEGFSSDPTKEDFIMLMDLKGKEMSDSDVYNKLSHNSFVRFNNSDTNGEYLYPINQFGAPMGASLMICPILDSQGKDVLAVSTPLSEEDVSVKIVGDNVAISTSNSDYKEVMVFNTVGQLVTRSVMEDNVCNIVLPGGSYILLLKSISGKDYIKRFLIN</sequence>
<dbReference type="RefSeq" id="WP_380078070.1">
    <property type="nucleotide sequence ID" value="NZ_JBHSGO010000104.1"/>
</dbReference>
<dbReference type="EMBL" id="JBHSGO010000104">
    <property type="protein sequence ID" value="MFC4665701.1"/>
    <property type="molecule type" value="Genomic_DNA"/>
</dbReference>
<proteinExistence type="predicted"/>
<organism evidence="1 2">
    <name type="scientific">Falsiporphyromonas endometrii</name>
    <dbReference type="NCBI Taxonomy" id="1387297"/>
    <lineage>
        <taxon>Bacteria</taxon>
        <taxon>Pseudomonadati</taxon>
        <taxon>Bacteroidota</taxon>
        <taxon>Bacteroidia</taxon>
        <taxon>Bacteroidales</taxon>
        <taxon>Porphyromonadaceae</taxon>
        <taxon>Falsiporphyromonas</taxon>
    </lineage>
</organism>
<dbReference type="Proteomes" id="UP001596020">
    <property type="component" value="Unassembled WGS sequence"/>
</dbReference>
<protein>
    <recommendedName>
        <fullName evidence="3">T9SS type A sorting domain-containing protein</fullName>
    </recommendedName>
</protein>
<keyword evidence="2" id="KW-1185">Reference proteome</keyword>
<evidence type="ECO:0000313" key="1">
    <source>
        <dbReference type="EMBL" id="MFC4665701.1"/>
    </source>
</evidence>